<keyword evidence="1" id="KW-0472">Membrane</keyword>
<keyword evidence="1" id="KW-0812">Transmembrane</keyword>
<evidence type="ECO:0000256" key="1">
    <source>
        <dbReference type="SAM" id="Phobius"/>
    </source>
</evidence>
<feature type="transmembrane region" description="Helical" evidence="1">
    <location>
        <begin position="254"/>
        <end position="279"/>
    </location>
</feature>
<dbReference type="PANTHER" id="PTHR37305:SF1">
    <property type="entry name" value="MEMBRANE PROTEIN"/>
    <property type="match status" value="1"/>
</dbReference>
<evidence type="ECO:0000313" key="3">
    <source>
        <dbReference type="Proteomes" id="UP000469523"/>
    </source>
</evidence>
<gene>
    <name evidence="2" type="ORF">FYJ83_04930</name>
</gene>
<dbReference type="Proteomes" id="UP000469523">
    <property type="component" value="Unassembled WGS sequence"/>
</dbReference>
<feature type="transmembrane region" description="Helical" evidence="1">
    <location>
        <begin position="21"/>
        <end position="40"/>
    </location>
</feature>
<dbReference type="AlphaFoldDB" id="A0A6N7XFJ7"/>
<feature type="transmembrane region" description="Helical" evidence="1">
    <location>
        <begin position="416"/>
        <end position="442"/>
    </location>
</feature>
<accession>A0A6N7XFJ7</accession>
<organism evidence="2 3">
    <name type="scientific">Tissierella pigra</name>
    <dbReference type="NCBI Taxonomy" id="2607614"/>
    <lineage>
        <taxon>Bacteria</taxon>
        <taxon>Bacillati</taxon>
        <taxon>Bacillota</taxon>
        <taxon>Tissierellia</taxon>
        <taxon>Tissierellales</taxon>
        <taxon>Tissierellaceae</taxon>
        <taxon>Tissierella</taxon>
    </lineage>
</organism>
<evidence type="ECO:0000313" key="2">
    <source>
        <dbReference type="EMBL" id="MSU00811.1"/>
    </source>
</evidence>
<dbReference type="PANTHER" id="PTHR37305">
    <property type="entry name" value="INTEGRAL MEMBRANE PROTEIN-RELATED"/>
    <property type="match status" value="1"/>
</dbReference>
<protein>
    <submittedName>
        <fullName evidence="2">ABC transporter permease subunit</fullName>
    </submittedName>
</protein>
<name>A0A6N7XFJ7_9FIRM</name>
<feature type="transmembrane region" description="Helical" evidence="1">
    <location>
        <begin position="377"/>
        <end position="396"/>
    </location>
</feature>
<feature type="transmembrane region" description="Helical" evidence="1">
    <location>
        <begin position="343"/>
        <end position="370"/>
    </location>
</feature>
<dbReference type="GO" id="GO:0140359">
    <property type="term" value="F:ABC-type transporter activity"/>
    <property type="evidence" value="ECO:0007669"/>
    <property type="project" value="InterPro"/>
</dbReference>
<feature type="transmembrane region" description="Helical" evidence="1">
    <location>
        <begin position="210"/>
        <end position="227"/>
    </location>
</feature>
<keyword evidence="3" id="KW-1185">Reference proteome</keyword>
<reference evidence="2 3" key="1">
    <citation type="submission" date="2019-09" db="EMBL/GenBank/DDBJ databases">
        <title>In-depth cultivation of the pig gut microbiome towards novel bacterial diversity and tailored functional studies.</title>
        <authorList>
            <person name="Wylensek D."/>
            <person name="Hitch T.C.A."/>
            <person name="Clavel T."/>
        </authorList>
    </citation>
    <scope>NUCLEOTIDE SEQUENCE [LARGE SCALE GENOMIC DNA]</scope>
    <source>
        <strain evidence="2 3">WCA3-693-APC-4?</strain>
    </source>
</reference>
<proteinExistence type="predicted"/>
<dbReference type="EMBL" id="VUNQ01000007">
    <property type="protein sequence ID" value="MSU00811.1"/>
    <property type="molecule type" value="Genomic_DNA"/>
</dbReference>
<comment type="caution">
    <text evidence="2">The sequence shown here is derived from an EMBL/GenBank/DDBJ whole genome shotgun (WGS) entry which is preliminary data.</text>
</comment>
<keyword evidence="1" id="KW-1133">Transmembrane helix</keyword>
<dbReference type="GO" id="GO:0005886">
    <property type="term" value="C:plasma membrane"/>
    <property type="evidence" value="ECO:0007669"/>
    <property type="project" value="UniProtKB-SubCell"/>
</dbReference>
<sequence>MRKGEIMLKIYGIKQVLNKKVFFILIVAIVFVCISELNNLKLEDFNNRSTIGINHSINAIKFNEGLETIFLSYEKEGRDGKYVPYFNLAFKSAELAMENMKQGNYTEVYRYEMMVRILDLNLYSHLEQREYIEPIARPIWEDISPDIEYPDNNGEEFDIDRPSAIDTNDDFKYWLTHLQYLYTCYNLGIPYVEDHSANNMVFLYKIMDKTIPVSIILFILLLTYDTVSEEHRIHISRNVLSQPFKRHTYLRKKIISNIVAIVPAIIITIILICIFAGIYTDSHSLKMPILTTNNQWTEFYHNGMDIEKKQDSKIFGSDNLGPTLVNKIDLVKKLFDKVVYISFWQMIVTYFLEMILFIIFILSITIYISAMTNKKSISMGVSVGFIGGLYLIYKYFPKIPNPLLALETRNIISGASNFTLLSLTLIQVASILIVVLVGSYLFNRKDISY</sequence>